<feature type="transmembrane region" description="Helical" evidence="1">
    <location>
        <begin position="111"/>
        <end position="133"/>
    </location>
</feature>
<keyword evidence="1" id="KW-1133">Transmembrane helix</keyword>
<protein>
    <submittedName>
        <fullName evidence="2">Amastin-like_surface_protein</fullName>
    </submittedName>
</protein>
<dbReference type="PANTHER" id="PTHR33297:SF4">
    <property type="entry name" value="AMASTIN"/>
    <property type="match status" value="1"/>
</dbReference>
<evidence type="ECO:0000256" key="1">
    <source>
        <dbReference type="SAM" id="Phobius"/>
    </source>
</evidence>
<feature type="transmembrane region" description="Helical" evidence="1">
    <location>
        <begin position="7"/>
        <end position="27"/>
    </location>
</feature>
<keyword evidence="1" id="KW-0472">Membrane</keyword>
<accession>A0A3P3Z447</accession>
<dbReference type="Pfam" id="PF07344">
    <property type="entry name" value="Amastin"/>
    <property type="match status" value="1"/>
</dbReference>
<organism evidence="2 3">
    <name type="scientific">Leishmania braziliensis MHOM/BR/75/M2904</name>
    <dbReference type="NCBI Taxonomy" id="420245"/>
    <lineage>
        <taxon>Eukaryota</taxon>
        <taxon>Discoba</taxon>
        <taxon>Euglenozoa</taxon>
        <taxon>Kinetoplastea</taxon>
        <taxon>Metakinetoplastina</taxon>
        <taxon>Trypanosomatida</taxon>
        <taxon>Trypanosomatidae</taxon>
        <taxon>Leishmaniinae</taxon>
        <taxon>Leishmania</taxon>
        <taxon>Leishmania braziliensis species complex</taxon>
    </lineage>
</organism>
<evidence type="ECO:0000313" key="3">
    <source>
        <dbReference type="Proteomes" id="UP000319462"/>
    </source>
</evidence>
<name>A0A3P3Z447_LEIBR</name>
<dbReference type="PANTHER" id="PTHR33297">
    <property type="entry name" value="AMASTIN-LIKE SURFACE PROTEIN-LIKE PROTEIN-RELATED"/>
    <property type="match status" value="1"/>
</dbReference>
<sequence length="195" mass="22080">MAWSIDLLVYVVVQFVAFMFVLVATPIDMYRFRIGSDHSFFPDHCITLWGVKVVCSNLAYESSSDAEWALCPTRRDRFRAAQAFAVISIFVYLAAFLLGVIMLFCCRYLRWVCLALNCFGAVTVCIVWVAIVVSYNRDDGDDCFVVAEFYNYGIGFFLLLVAWVLDILNIPVLLLLWHDCCSGGSVKSIDNESQV</sequence>
<dbReference type="Proteomes" id="UP000319462">
    <property type="component" value="Chromosome 20"/>
</dbReference>
<dbReference type="AlphaFoldDB" id="A0A3P3Z447"/>
<proteinExistence type="predicted"/>
<feature type="transmembrane region" description="Helical" evidence="1">
    <location>
        <begin position="83"/>
        <end position="104"/>
    </location>
</feature>
<dbReference type="InterPro" id="IPR009944">
    <property type="entry name" value="Amastin"/>
</dbReference>
<feature type="transmembrane region" description="Helical" evidence="1">
    <location>
        <begin position="153"/>
        <end position="177"/>
    </location>
</feature>
<gene>
    <name evidence="2" type="ORF">LBRM2904_20.0330</name>
</gene>
<dbReference type="EMBL" id="LS997619">
    <property type="protein sequence ID" value="SYZ65002.1"/>
    <property type="molecule type" value="Genomic_DNA"/>
</dbReference>
<reference evidence="2 3" key="1">
    <citation type="submission" date="2018-09" db="EMBL/GenBank/DDBJ databases">
        <authorList>
            <person name="Peiro R."/>
            <person name="Begona"/>
            <person name="Cbmso G."/>
            <person name="Lopez M."/>
            <person name="Gonzalez S."/>
        </authorList>
    </citation>
    <scope>NUCLEOTIDE SEQUENCE [LARGE SCALE GENOMIC DNA]</scope>
</reference>
<evidence type="ECO:0000313" key="2">
    <source>
        <dbReference type="EMBL" id="SYZ65002.1"/>
    </source>
</evidence>
<keyword evidence="1" id="KW-0812">Transmembrane</keyword>